<dbReference type="AlphaFoldDB" id="A0AAV3NYP4"/>
<name>A0AAV3NYP4_LITER</name>
<sequence length="66" mass="7422">MSTLERRARDAEEALPQRVEKAIYDYQGSEDFHLEVEWFAPLDISTPLTPSADEEEEDSALPAPAS</sequence>
<proteinExistence type="predicted"/>
<reference evidence="2 3" key="1">
    <citation type="submission" date="2024-01" db="EMBL/GenBank/DDBJ databases">
        <title>The complete chloroplast genome sequence of Lithospermum erythrorhizon: insights into the phylogenetic relationship among Boraginaceae species and the maternal lineages of purple gromwells.</title>
        <authorList>
            <person name="Okada T."/>
            <person name="Watanabe K."/>
        </authorList>
    </citation>
    <scope>NUCLEOTIDE SEQUENCE [LARGE SCALE GENOMIC DNA]</scope>
</reference>
<evidence type="ECO:0000313" key="2">
    <source>
        <dbReference type="EMBL" id="GAA0142878.1"/>
    </source>
</evidence>
<gene>
    <name evidence="2" type="ORF">LIER_03679</name>
</gene>
<dbReference type="EMBL" id="BAABME010000451">
    <property type="protein sequence ID" value="GAA0142878.1"/>
    <property type="molecule type" value="Genomic_DNA"/>
</dbReference>
<dbReference type="Proteomes" id="UP001454036">
    <property type="component" value="Unassembled WGS sequence"/>
</dbReference>
<evidence type="ECO:0000256" key="1">
    <source>
        <dbReference type="SAM" id="MobiDB-lite"/>
    </source>
</evidence>
<comment type="caution">
    <text evidence="2">The sequence shown here is derived from an EMBL/GenBank/DDBJ whole genome shotgun (WGS) entry which is preliminary data.</text>
</comment>
<accession>A0AAV3NYP4</accession>
<organism evidence="2 3">
    <name type="scientific">Lithospermum erythrorhizon</name>
    <name type="common">Purple gromwell</name>
    <name type="synonym">Lithospermum officinale var. erythrorhizon</name>
    <dbReference type="NCBI Taxonomy" id="34254"/>
    <lineage>
        <taxon>Eukaryota</taxon>
        <taxon>Viridiplantae</taxon>
        <taxon>Streptophyta</taxon>
        <taxon>Embryophyta</taxon>
        <taxon>Tracheophyta</taxon>
        <taxon>Spermatophyta</taxon>
        <taxon>Magnoliopsida</taxon>
        <taxon>eudicotyledons</taxon>
        <taxon>Gunneridae</taxon>
        <taxon>Pentapetalae</taxon>
        <taxon>asterids</taxon>
        <taxon>lamiids</taxon>
        <taxon>Boraginales</taxon>
        <taxon>Boraginaceae</taxon>
        <taxon>Boraginoideae</taxon>
        <taxon>Lithospermeae</taxon>
        <taxon>Lithospermum</taxon>
    </lineage>
</organism>
<feature type="region of interest" description="Disordered" evidence="1">
    <location>
        <begin position="45"/>
        <end position="66"/>
    </location>
</feature>
<keyword evidence="3" id="KW-1185">Reference proteome</keyword>
<protein>
    <submittedName>
        <fullName evidence="2">Uncharacterized protein</fullName>
    </submittedName>
</protein>
<evidence type="ECO:0000313" key="3">
    <source>
        <dbReference type="Proteomes" id="UP001454036"/>
    </source>
</evidence>